<dbReference type="GO" id="GO:0006935">
    <property type="term" value="P:chemotaxis"/>
    <property type="evidence" value="ECO:0007669"/>
    <property type="project" value="UniProtKB-KW"/>
</dbReference>
<keyword evidence="2" id="KW-1003">Cell membrane</keyword>
<keyword evidence="6 9" id="KW-0472">Membrane</keyword>
<feature type="transmembrane region" description="Helical" evidence="9">
    <location>
        <begin position="285"/>
        <end position="305"/>
    </location>
</feature>
<feature type="domain" description="Methyl-accepting transducer" evidence="10">
    <location>
        <begin position="317"/>
        <end position="553"/>
    </location>
</feature>
<dbReference type="Pfam" id="PF02743">
    <property type="entry name" value="dCache_1"/>
    <property type="match status" value="1"/>
</dbReference>
<dbReference type="CDD" id="cd18774">
    <property type="entry name" value="PDC2_HK_sensor"/>
    <property type="match status" value="1"/>
</dbReference>
<evidence type="ECO:0000256" key="7">
    <source>
        <dbReference type="ARBA" id="ARBA00029447"/>
    </source>
</evidence>
<dbReference type="CDD" id="cd18773">
    <property type="entry name" value="PDC1_HK_sensor"/>
    <property type="match status" value="1"/>
</dbReference>
<keyword evidence="8" id="KW-0807">Transducer</keyword>
<keyword evidence="5 9" id="KW-1133">Transmembrane helix</keyword>
<dbReference type="InterPro" id="IPR029151">
    <property type="entry name" value="Sensor-like_sf"/>
</dbReference>
<dbReference type="Pfam" id="PF00015">
    <property type="entry name" value="MCPsignal"/>
    <property type="match status" value="1"/>
</dbReference>
<dbReference type="GO" id="GO:0005886">
    <property type="term" value="C:plasma membrane"/>
    <property type="evidence" value="ECO:0007669"/>
    <property type="project" value="UniProtKB-SubCell"/>
</dbReference>
<dbReference type="PANTHER" id="PTHR43531:SF11">
    <property type="entry name" value="METHYL-ACCEPTING CHEMOTAXIS PROTEIN 3"/>
    <property type="match status" value="1"/>
</dbReference>
<evidence type="ECO:0000256" key="3">
    <source>
        <dbReference type="ARBA" id="ARBA00022500"/>
    </source>
</evidence>
<evidence type="ECO:0000256" key="8">
    <source>
        <dbReference type="PROSITE-ProRule" id="PRU00284"/>
    </source>
</evidence>
<dbReference type="GO" id="GO:0004888">
    <property type="term" value="F:transmembrane signaling receptor activity"/>
    <property type="evidence" value="ECO:0007669"/>
    <property type="project" value="TreeGrafter"/>
</dbReference>
<evidence type="ECO:0000256" key="1">
    <source>
        <dbReference type="ARBA" id="ARBA00004651"/>
    </source>
</evidence>
<organism evidence="11 12">
    <name type="scientific">Treponema saccharophilum DSM 2985</name>
    <dbReference type="NCBI Taxonomy" id="907348"/>
    <lineage>
        <taxon>Bacteria</taxon>
        <taxon>Pseudomonadati</taxon>
        <taxon>Spirochaetota</taxon>
        <taxon>Spirochaetia</taxon>
        <taxon>Spirochaetales</taxon>
        <taxon>Treponemataceae</taxon>
        <taxon>Treponema</taxon>
    </lineage>
</organism>
<dbReference type="InterPro" id="IPR004089">
    <property type="entry name" value="MCPsignal_dom"/>
</dbReference>
<dbReference type="InterPro" id="IPR033479">
    <property type="entry name" value="dCache_1"/>
</dbReference>
<evidence type="ECO:0000313" key="11">
    <source>
        <dbReference type="EMBL" id="EIC01428.1"/>
    </source>
</evidence>
<dbReference type="RefSeq" id="WP_002705191.1">
    <property type="nucleotide sequence ID" value="NZ_AGRW01000050.1"/>
</dbReference>
<evidence type="ECO:0000256" key="4">
    <source>
        <dbReference type="ARBA" id="ARBA00022692"/>
    </source>
</evidence>
<evidence type="ECO:0000256" key="5">
    <source>
        <dbReference type="ARBA" id="ARBA00022989"/>
    </source>
</evidence>
<accession>H7EM20</accession>
<dbReference type="SMART" id="SM00283">
    <property type="entry name" value="MA"/>
    <property type="match status" value="1"/>
</dbReference>
<dbReference type="Gene3D" id="3.30.450.20">
    <property type="entry name" value="PAS domain"/>
    <property type="match status" value="2"/>
</dbReference>
<evidence type="ECO:0000259" key="10">
    <source>
        <dbReference type="PROSITE" id="PS50111"/>
    </source>
</evidence>
<comment type="subcellular location">
    <subcellularLocation>
        <location evidence="1">Cell membrane</location>
        <topology evidence="1">Multi-pass membrane protein</topology>
    </subcellularLocation>
</comment>
<dbReference type="Gene3D" id="1.10.287.950">
    <property type="entry name" value="Methyl-accepting chemotaxis protein"/>
    <property type="match status" value="1"/>
</dbReference>
<evidence type="ECO:0000256" key="2">
    <source>
        <dbReference type="ARBA" id="ARBA00022475"/>
    </source>
</evidence>
<dbReference type="PANTHER" id="PTHR43531">
    <property type="entry name" value="PROTEIN ICFG"/>
    <property type="match status" value="1"/>
</dbReference>
<dbReference type="EMBL" id="AGRW01000050">
    <property type="protein sequence ID" value="EIC01428.1"/>
    <property type="molecule type" value="Genomic_DNA"/>
</dbReference>
<gene>
    <name evidence="11" type="ORF">TresaDRAFT_1320</name>
</gene>
<sequence>MSGKKDENAKRKLRRLFFGALMPLLLVTFVSGFVFLAVSKIQTNRFVISESKGAIAELNGKITDYIAPALININDFVILFRTSQEKDVLDALVHGFAENITYSLSFYFATAESRFEPDGFYVDSSDWTPPDDWVPQKRPWFIESRNNDGFCYESPYIDDMTGGLCVSLSHKVKDADGKFAGVVAVDLLMKDLADMVSSVSVSEHGKIYLLLSDGTYLTNEDESKVTKANYFADSPFSASEYLDGNLHALISDGRYFASGRIGATPWYIVVEGPITDFSGATMRKIILFVLILFVFSIFASVLNVSMIKGMRKGEKGIGKQIYDETQNLAVSAQENASTAQEQSAAVKEIVATMEDCALLSEDISTKITDVSSLALKTNGDIAEGVDLIEGNVSQLHKIAEANTMTIEGIRELGEKITNIWDIVTLINSVADQAKIIAFNAELEASSAGEAGKNFHIVATEIRRLADGIIDGTKEIKSKIGEIEKSSDTLIIMSESGTAEIAGGVERANMLEDKFASMKNASEITAERAEKITAIIKQQTSATEQILMTLKQISAGVENFSQATNKISSASQALKNIAEGLS</sequence>
<dbReference type="InterPro" id="IPR051310">
    <property type="entry name" value="MCP_chemotaxis"/>
</dbReference>
<protein>
    <submittedName>
        <fullName evidence="11">Methyl-accepting chemotaxis sensory transducer with Cache sensor</fullName>
    </submittedName>
</protein>
<reference evidence="11 12" key="1">
    <citation type="submission" date="2011-09" db="EMBL/GenBank/DDBJ databases">
        <title>The draft genome of Treponema saccharophilum DSM 2985.</title>
        <authorList>
            <consortium name="US DOE Joint Genome Institute (JGI-PGF)"/>
            <person name="Lucas S."/>
            <person name="Copeland A."/>
            <person name="Lapidus A."/>
            <person name="Glavina del Rio T."/>
            <person name="Dalin E."/>
            <person name="Tice H."/>
            <person name="Bruce D."/>
            <person name="Goodwin L."/>
            <person name="Pitluck S."/>
            <person name="Peters L."/>
            <person name="Kyrpides N."/>
            <person name="Mavromatis K."/>
            <person name="Ivanova N."/>
            <person name="Markowitz V."/>
            <person name="Cheng J.-F."/>
            <person name="Hugenholtz P."/>
            <person name="Woyke T."/>
            <person name="Wu D."/>
            <person name="Gronow S."/>
            <person name="Wellnitz S."/>
            <person name="Brambilla E."/>
            <person name="Klenk H.-P."/>
            <person name="Eisen J.A."/>
        </authorList>
    </citation>
    <scope>NUCLEOTIDE SEQUENCE [LARGE SCALE GENOMIC DNA]</scope>
    <source>
        <strain evidence="11 12">DSM 2985</strain>
    </source>
</reference>
<keyword evidence="12" id="KW-1185">Reference proteome</keyword>
<dbReference type="SUPFAM" id="SSF103190">
    <property type="entry name" value="Sensory domain-like"/>
    <property type="match status" value="1"/>
</dbReference>
<comment type="similarity">
    <text evidence="7">Belongs to the methyl-accepting chemotaxis (MCP) protein family.</text>
</comment>
<name>H7EM20_9SPIR</name>
<evidence type="ECO:0000256" key="9">
    <source>
        <dbReference type="SAM" id="Phobius"/>
    </source>
</evidence>
<dbReference type="PROSITE" id="PS50111">
    <property type="entry name" value="CHEMOTAXIS_TRANSDUC_2"/>
    <property type="match status" value="1"/>
</dbReference>
<keyword evidence="3" id="KW-0145">Chemotaxis</keyword>
<keyword evidence="4 9" id="KW-0812">Transmembrane</keyword>
<dbReference type="Proteomes" id="UP000003571">
    <property type="component" value="Unassembled WGS sequence"/>
</dbReference>
<feature type="transmembrane region" description="Helical" evidence="9">
    <location>
        <begin position="16"/>
        <end position="38"/>
    </location>
</feature>
<evidence type="ECO:0000313" key="12">
    <source>
        <dbReference type="Proteomes" id="UP000003571"/>
    </source>
</evidence>
<evidence type="ECO:0000256" key="6">
    <source>
        <dbReference type="ARBA" id="ARBA00023136"/>
    </source>
</evidence>
<dbReference type="AlphaFoldDB" id="H7EM20"/>
<comment type="caution">
    <text evidence="11">The sequence shown here is derived from an EMBL/GenBank/DDBJ whole genome shotgun (WGS) entry which is preliminary data.</text>
</comment>
<dbReference type="SUPFAM" id="SSF58104">
    <property type="entry name" value="Methyl-accepting chemotaxis protein (MCP) signaling domain"/>
    <property type="match status" value="1"/>
</dbReference>
<dbReference type="eggNOG" id="COG0840">
    <property type="taxonomic scope" value="Bacteria"/>
</dbReference>
<dbReference type="OrthoDB" id="354074at2"/>
<proteinExistence type="inferred from homology"/>
<dbReference type="GO" id="GO:0007165">
    <property type="term" value="P:signal transduction"/>
    <property type="evidence" value="ECO:0007669"/>
    <property type="project" value="UniProtKB-KW"/>
</dbReference>
<dbReference type="PATRIC" id="fig|907348.3.peg.1970"/>
<dbReference type="STRING" id="907348.TresaDRAFT_1320"/>